<dbReference type="RefSeq" id="WP_203772649.1">
    <property type="nucleotide sequence ID" value="NZ_BAAABO010000018.1"/>
</dbReference>
<feature type="region of interest" description="Disordered" evidence="1">
    <location>
        <begin position="1"/>
        <end position="27"/>
    </location>
</feature>
<dbReference type="EMBL" id="BOMI01000136">
    <property type="protein sequence ID" value="GID78072.1"/>
    <property type="molecule type" value="Genomic_DNA"/>
</dbReference>
<proteinExistence type="predicted"/>
<evidence type="ECO:0000256" key="1">
    <source>
        <dbReference type="SAM" id="MobiDB-lite"/>
    </source>
</evidence>
<reference evidence="2 3" key="1">
    <citation type="submission" date="2021-01" db="EMBL/GenBank/DDBJ databases">
        <title>Whole genome shotgun sequence of Actinoplanes deccanensis NBRC 13994.</title>
        <authorList>
            <person name="Komaki H."/>
            <person name="Tamura T."/>
        </authorList>
    </citation>
    <scope>NUCLEOTIDE SEQUENCE [LARGE SCALE GENOMIC DNA]</scope>
    <source>
        <strain evidence="2 3">NBRC 13994</strain>
    </source>
</reference>
<name>A0ABQ3YDK7_9ACTN</name>
<accession>A0ABQ3YDK7</accession>
<comment type="caution">
    <text evidence="2">The sequence shown here is derived from an EMBL/GenBank/DDBJ whole genome shotgun (WGS) entry which is preliminary data.</text>
</comment>
<organism evidence="2 3">
    <name type="scientific">Paractinoplanes deccanensis</name>
    <dbReference type="NCBI Taxonomy" id="113561"/>
    <lineage>
        <taxon>Bacteria</taxon>
        <taxon>Bacillati</taxon>
        <taxon>Actinomycetota</taxon>
        <taxon>Actinomycetes</taxon>
        <taxon>Micromonosporales</taxon>
        <taxon>Micromonosporaceae</taxon>
        <taxon>Paractinoplanes</taxon>
    </lineage>
</organism>
<evidence type="ECO:0000313" key="3">
    <source>
        <dbReference type="Proteomes" id="UP000609879"/>
    </source>
</evidence>
<dbReference type="Proteomes" id="UP000609879">
    <property type="component" value="Unassembled WGS sequence"/>
</dbReference>
<gene>
    <name evidence="2" type="ORF">Ade02nite_67130</name>
</gene>
<evidence type="ECO:0000313" key="2">
    <source>
        <dbReference type="EMBL" id="GID78072.1"/>
    </source>
</evidence>
<sequence length="58" mass="5692">MSDSIALSPGTLPNHAAAKPGTSVESIEATRSGDLGSRIGCVPGSPDDVAAYLPLIGA</sequence>
<protein>
    <submittedName>
        <fullName evidence="2">Uncharacterized protein</fullName>
    </submittedName>
</protein>
<keyword evidence="3" id="KW-1185">Reference proteome</keyword>